<dbReference type="OrthoDB" id="10062894at2759"/>
<comment type="caution">
    <text evidence="1">The sequence shown here is derived from an EMBL/GenBank/DDBJ whole genome shotgun (WGS) entry which is preliminary data.</text>
</comment>
<proteinExistence type="predicted"/>
<keyword evidence="2" id="KW-1185">Reference proteome</keyword>
<organism evidence="1 2">
    <name type="scientific">Desmophyllum pertusum</name>
    <dbReference type="NCBI Taxonomy" id="174260"/>
    <lineage>
        <taxon>Eukaryota</taxon>
        <taxon>Metazoa</taxon>
        <taxon>Cnidaria</taxon>
        <taxon>Anthozoa</taxon>
        <taxon>Hexacorallia</taxon>
        <taxon>Scleractinia</taxon>
        <taxon>Caryophylliina</taxon>
        <taxon>Caryophylliidae</taxon>
        <taxon>Desmophyllum</taxon>
    </lineage>
</organism>
<dbReference type="AlphaFoldDB" id="A0A9X0CKI3"/>
<evidence type="ECO:0000313" key="1">
    <source>
        <dbReference type="EMBL" id="KAJ7353989.1"/>
    </source>
</evidence>
<gene>
    <name evidence="1" type="ORF">OS493_030838</name>
</gene>
<protein>
    <submittedName>
        <fullName evidence="1">Uncharacterized protein</fullName>
    </submittedName>
</protein>
<accession>A0A9X0CKI3</accession>
<dbReference type="EMBL" id="MU827335">
    <property type="protein sequence ID" value="KAJ7353989.1"/>
    <property type="molecule type" value="Genomic_DNA"/>
</dbReference>
<reference evidence="1" key="1">
    <citation type="submission" date="2023-01" db="EMBL/GenBank/DDBJ databases">
        <title>Genome assembly of the deep-sea coral Lophelia pertusa.</title>
        <authorList>
            <person name="Herrera S."/>
            <person name="Cordes E."/>
        </authorList>
    </citation>
    <scope>NUCLEOTIDE SEQUENCE</scope>
    <source>
        <strain evidence="1">USNM1676648</strain>
        <tissue evidence="1">Polyp</tissue>
    </source>
</reference>
<sequence length="217" mass="22508">MSGRYLLADYKTEEDEKPRVAKRTGDLKKAKKAFEKSSQRKIKSAVLFDTDKNEVLQIAIEGEPIHLVNVIEFAREYLNSENWINFIGEKAAKVAASYVIGAIVKAMAGEAVPGVGGAVLAHVLGPYYAMKGDGAKVAGAGAGLWGGISGAVVGFVVGGPVGAAIGGAVGGTAAGAAATGIVKAFTHPSQCKNCQGTGLVDDFRRCSKCEGYGYHKD</sequence>
<name>A0A9X0CKI3_9CNID</name>
<dbReference type="Proteomes" id="UP001163046">
    <property type="component" value="Unassembled WGS sequence"/>
</dbReference>
<evidence type="ECO:0000313" key="2">
    <source>
        <dbReference type="Proteomes" id="UP001163046"/>
    </source>
</evidence>